<dbReference type="EMBL" id="JAHOPC010000002">
    <property type="protein sequence ID" value="MBU8865714.1"/>
    <property type="molecule type" value="Genomic_DNA"/>
</dbReference>
<comment type="caution">
    <text evidence="1">The sequence shown here is derived from an EMBL/GenBank/DDBJ whole genome shotgun (WGS) entry which is preliminary data.</text>
</comment>
<protein>
    <submittedName>
        <fullName evidence="1">Uncharacterized protein</fullName>
    </submittedName>
</protein>
<sequence>MPVAVAVAVVGALAWERAAPGKQFELAIHLYSVCGPVKETQGSNRNERSAPGVV</sequence>
<keyword evidence="2" id="KW-1185">Reference proteome</keyword>
<evidence type="ECO:0000313" key="2">
    <source>
        <dbReference type="Proteomes" id="UP000824166"/>
    </source>
</evidence>
<proteinExistence type="predicted"/>
<organism evidence="1 2">
    <name type="scientific">Paenarthrobacter aromaticivorans</name>
    <dbReference type="NCBI Taxonomy" id="2849150"/>
    <lineage>
        <taxon>Bacteria</taxon>
        <taxon>Bacillati</taxon>
        <taxon>Actinomycetota</taxon>
        <taxon>Actinomycetes</taxon>
        <taxon>Micrococcales</taxon>
        <taxon>Micrococcaceae</taxon>
        <taxon>Paenarthrobacter</taxon>
    </lineage>
</organism>
<name>A0ABS6I5L3_9MICC</name>
<evidence type="ECO:0000313" key="1">
    <source>
        <dbReference type="EMBL" id="MBU8865714.1"/>
    </source>
</evidence>
<dbReference type="Proteomes" id="UP000824166">
    <property type="component" value="Unassembled WGS sequence"/>
</dbReference>
<gene>
    <name evidence="1" type="ORF">KSW38_05345</name>
</gene>
<dbReference type="RefSeq" id="WP_216923544.1">
    <property type="nucleotide sequence ID" value="NZ_JAHOPC010000002.1"/>
</dbReference>
<accession>A0ABS6I5L3</accession>
<reference evidence="1 2" key="1">
    <citation type="submission" date="2021-06" db="EMBL/GenBank/DDBJ databases">
        <authorList>
            <person name="Jeong J.W."/>
        </authorList>
    </citation>
    <scope>NUCLEOTIDE SEQUENCE [LARGE SCALE GENOMIC DNA]</scope>
    <source>
        <strain evidence="1 2">MMS21-TAE1-1</strain>
    </source>
</reference>